<gene>
    <name evidence="2" type="ORF">ACFP90_10175</name>
</gene>
<evidence type="ECO:0000256" key="1">
    <source>
        <dbReference type="SAM" id="SignalP"/>
    </source>
</evidence>
<feature type="signal peptide" evidence="1">
    <location>
        <begin position="1"/>
        <end position="21"/>
    </location>
</feature>
<comment type="caution">
    <text evidence="2">The sequence shown here is derived from an EMBL/GenBank/DDBJ whole genome shotgun (WGS) entry which is preliminary data.</text>
</comment>
<accession>A0ABW1ZJW4</accession>
<dbReference type="Proteomes" id="UP001596317">
    <property type="component" value="Unassembled WGS sequence"/>
</dbReference>
<reference evidence="3" key="1">
    <citation type="journal article" date="2019" name="Int. J. Syst. Evol. Microbiol.">
        <title>The Global Catalogue of Microorganisms (GCM) 10K type strain sequencing project: providing services to taxonomists for standard genome sequencing and annotation.</title>
        <authorList>
            <consortium name="The Broad Institute Genomics Platform"/>
            <consortium name="The Broad Institute Genome Sequencing Center for Infectious Disease"/>
            <person name="Wu L."/>
            <person name="Ma J."/>
        </authorList>
    </citation>
    <scope>NUCLEOTIDE SEQUENCE [LARGE SCALE GENOMIC DNA]</scope>
    <source>
        <strain evidence="3">CCUG 63830</strain>
    </source>
</reference>
<name>A0ABW1ZJW4_9DEIO</name>
<protein>
    <recommendedName>
        <fullName evidence="4">Lipoprotein</fullName>
    </recommendedName>
</protein>
<sequence>MNKAWSLAGLLALLSACSPTPLPVPVSPGPGPAATRGLYELQVQVSPEGVGQASLRRVVPGALQAQRLTAAGDPLQLGAQAITTQTFTTTKDGAAVRHISTTFAATNVSGASLQNLTLLPVVLTDTDGDPGNNATAPTVAGTPFRGVRLFDGSDASAQAAAIRPVQGQQVDVRTGESSDNVAATPFIRFLNVTNLGAAAPAGLSMTVQNQGWLAAETLGPGATVPVTFAVDLPIDRSNPRGQPFSFSLMFTAAEDVTPSEVGRPADPAVVSGTVSGWAGGSTFTLTQQVLDPQVGDWVPLASAPVSAAGGALAAAGACRCSAGAPAGPGLHRAGRAERRQCQCVHRLPEVPDGPGRRAGPLHEQAPDGSAVRRLYADAPLRLKGTATCSGFPEGSYRYDLSLQRGWNLITERAASVGDDIIITSRSLPAGTRTRLRLAQQAPGVQVKTPVYGADLTLRAGGSVAVPFDFLQRGTLSGSVTVDTNVPGITVTPGTLTFPALTAQGVGAQALSTTLTFSAAAGMATYQDGMRLTFRQGGQFVGYTVLSLNVTP</sequence>
<proteinExistence type="predicted"/>
<dbReference type="RefSeq" id="WP_380055826.1">
    <property type="nucleotide sequence ID" value="NZ_JBHSWB010000001.1"/>
</dbReference>
<keyword evidence="1" id="KW-0732">Signal</keyword>
<organism evidence="2 3">
    <name type="scientific">Deinococcus multiflagellatus</name>
    <dbReference type="NCBI Taxonomy" id="1656887"/>
    <lineage>
        <taxon>Bacteria</taxon>
        <taxon>Thermotogati</taxon>
        <taxon>Deinococcota</taxon>
        <taxon>Deinococci</taxon>
        <taxon>Deinococcales</taxon>
        <taxon>Deinococcaceae</taxon>
        <taxon>Deinococcus</taxon>
    </lineage>
</organism>
<evidence type="ECO:0008006" key="4">
    <source>
        <dbReference type="Google" id="ProtNLM"/>
    </source>
</evidence>
<keyword evidence="3" id="KW-1185">Reference proteome</keyword>
<dbReference type="EMBL" id="JBHSWB010000001">
    <property type="protein sequence ID" value="MFC6660677.1"/>
    <property type="molecule type" value="Genomic_DNA"/>
</dbReference>
<evidence type="ECO:0000313" key="3">
    <source>
        <dbReference type="Proteomes" id="UP001596317"/>
    </source>
</evidence>
<dbReference type="PROSITE" id="PS51257">
    <property type="entry name" value="PROKAR_LIPOPROTEIN"/>
    <property type="match status" value="1"/>
</dbReference>
<evidence type="ECO:0000313" key="2">
    <source>
        <dbReference type="EMBL" id="MFC6660677.1"/>
    </source>
</evidence>
<feature type="chain" id="PRO_5046990202" description="Lipoprotein" evidence="1">
    <location>
        <begin position="22"/>
        <end position="551"/>
    </location>
</feature>